<evidence type="ECO:0000313" key="2">
    <source>
        <dbReference type="EMBL" id="MCQ8831792.1"/>
    </source>
</evidence>
<comment type="caution">
    <text evidence="2">The sequence shown here is derived from an EMBL/GenBank/DDBJ whole genome shotgun (WGS) entry which is preliminary data.</text>
</comment>
<accession>A0A9X2RV02</accession>
<dbReference type="AlphaFoldDB" id="A0A9X2RV02"/>
<feature type="compositionally biased region" description="Basic and acidic residues" evidence="1">
    <location>
        <begin position="1"/>
        <end position="10"/>
    </location>
</feature>
<sequence>MQYRKGDKVVVIDGGTDNPGTEGRAGTVFYPGPDDDGLVCVKGIDGRFTEAVRGYRSYAPHQLRRA</sequence>
<evidence type="ECO:0000256" key="1">
    <source>
        <dbReference type="SAM" id="MobiDB-lite"/>
    </source>
</evidence>
<dbReference type="EMBL" id="JANIIC010000027">
    <property type="protein sequence ID" value="MCQ8831792.1"/>
    <property type="molecule type" value="Genomic_DNA"/>
</dbReference>
<keyword evidence="3" id="KW-1185">Reference proteome</keyword>
<dbReference type="RefSeq" id="WP_257632671.1">
    <property type="nucleotide sequence ID" value="NZ_JANIIC010000027.1"/>
</dbReference>
<organism evidence="2 3">
    <name type="scientific">Streptomyces malaysiensis subsp. samsunensis</name>
    <dbReference type="NCBI Taxonomy" id="459658"/>
    <lineage>
        <taxon>Bacteria</taxon>
        <taxon>Bacillati</taxon>
        <taxon>Actinomycetota</taxon>
        <taxon>Actinomycetes</taxon>
        <taxon>Kitasatosporales</taxon>
        <taxon>Streptomycetaceae</taxon>
        <taxon>Streptomyces</taxon>
        <taxon>Streptomyces violaceusniger group</taxon>
    </lineage>
</organism>
<feature type="region of interest" description="Disordered" evidence="1">
    <location>
        <begin position="1"/>
        <end position="29"/>
    </location>
</feature>
<evidence type="ECO:0000313" key="3">
    <source>
        <dbReference type="Proteomes" id="UP001142400"/>
    </source>
</evidence>
<gene>
    <name evidence="2" type="ORF">NQU54_22650</name>
</gene>
<protein>
    <submittedName>
        <fullName evidence="2">Uncharacterized protein</fullName>
    </submittedName>
</protein>
<name>A0A9X2RV02_STRMQ</name>
<dbReference type="Proteomes" id="UP001142400">
    <property type="component" value="Unassembled WGS sequence"/>
</dbReference>
<reference evidence="2" key="1">
    <citation type="submission" date="2022-06" db="EMBL/GenBank/DDBJ databases">
        <title>WGS of actinobacteria.</title>
        <authorList>
            <person name="Thawai C."/>
        </authorList>
    </citation>
    <scope>NUCLEOTIDE SEQUENCE</scope>
    <source>
        <strain evidence="2">DSM 42010</strain>
    </source>
</reference>
<proteinExistence type="predicted"/>